<name>A0A645GVF6_9ZZZZ</name>
<reference evidence="1" key="1">
    <citation type="submission" date="2019-08" db="EMBL/GenBank/DDBJ databases">
        <authorList>
            <person name="Kucharzyk K."/>
            <person name="Murdoch R.W."/>
            <person name="Higgins S."/>
            <person name="Loffler F."/>
        </authorList>
    </citation>
    <scope>NUCLEOTIDE SEQUENCE</scope>
</reference>
<accession>A0A645GVF6</accession>
<dbReference type="EMBL" id="VSSQ01078122">
    <property type="protein sequence ID" value="MPN28014.1"/>
    <property type="molecule type" value="Genomic_DNA"/>
</dbReference>
<dbReference type="AlphaFoldDB" id="A0A645GVF6"/>
<gene>
    <name evidence="1" type="ORF">SDC9_175448</name>
</gene>
<protein>
    <submittedName>
        <fullName evidence="1">Uncharacterized protein</fullName>
    </submittedName>
</protein>
<evidence type="ECO:0000313" key="1">
    <source>
        <dbReference type="EMBL" id="MPN28014.1"/>
    </source>
</evidence>
<comment type="caution">
    <text evidence="1">The sequence shown here is derived from an EMBL/GenBank/DDBJ whole genome shotgun (WGS) entry which is preliminary data.</text>
</comment>
<organism evidence="1">
    <name type="scientific">bioreactor metagenome</name>
    <dbReference type="NCBI Taxonomy" id="1076179"/>
    <lineage>
        <taxon>unclassified sequences</taxon>
        <taxon>metagenomes</taxon>
        <taxon>ecological metagenomes</taxon>
    </lineage>
</organism>
<sequence>MPLFHLAIQGFQHLKRRNPGRVFRQQKTAGGTAHTFQYPFLPQPVHHPDGVVVRDSQPGCDFTCAQRRALLHRN</sequence>
<proteinExistence type="predicted"/>